<gene>
    <name evidence="1" type="ORF">KSP39_PZI004962</name>
</gene>
<dbReference type="GO" id="GO:0003676">
    <property type="term" value="F:nucleic acid binding"/>
    <property type="evidence" value="ECO:0007669"/>
    <property type="project" value="InterPro"/>
</dbReference>
<name>A0AAP0GBA0_9ASPA</name>
<dbReference type="SUPFAM" id="SSF54928">
    <property type="entry name" value="RNA-binding domain, RBD"/>
    <property type="match status" value="1"/>
</dbReference>
<reference evidence="1 2" key="1">
    <citation type="journal article" date="2022" name="Nat. Plants">
        <title>Genomes of leafy and leafless Platanthera orchids illuminate the evolution of mycoheterotrophy.</title>
        <authorList>
            <person name="Li M.H."/>
            <person name="Liu K.W."/>
            <person name="Li Z."/>
            <person name="Lu H.C."/>
            <person name="Ye Q.L."/>
            <person name="Zhang D."/>
            <person name="Wang J.Y."/>
            <person name="Li Y.F."/>
            <person name="Zhong Z.M."/>
            <person name="Liu X."/>
            <person name="Yu X."/>
            <person name="Liu D.K."/>
            <person name="Tu X.D."/>
            <person name="Liu B."/>
            <person name="Hao Y."/>
            <person name="Liao X.Y."/>
            <person name="Jiang Y.T."/>
            <person name="Sun W.H."/>
            <person name="Chen J."/>
            <person name="Chen Y.Q."/>
            <person name="Ai Y."/>
            <person name="Zhai J.W."/>
            <person name="Wu S.S."/>
            <person name="Zhou Z."/>
            <person name="Hsiao Y.Y."/>
            <person name="Wu W.L."/>
            <person name="Chen Y.Y."/>
            <person name="Lin Y.F."/>
            <person name="Hsu J.L."/>
            <person name="Li C.Y."/>
            <person name="Wang Z.W."/>
            <person name="Zhao X."/>
            <person name="Zhong W.Y."/>
            <person name="Ma X.K."/>
            <person name="Ma L."/>
            <person name="Huang J."/>
            <person name="Chen G.Z."/>
            <person name="Huang M.Z."/>
            <person name="Huang L."/>
            <person name="Peng D.H."/>
            <person name="Luo Y.B."/>
            <person name="Zou S.Q."/>
            <person name="Chen S.P."/>
            <person name="Lan S."/>
            <person name="Tsai W.C."/>
            <person name="Van de Peer Y."/>
            <person name="Liu Z.J."/>
        </authorList>
    </citation>
    <scope>NUCLEOTIDE SEQUENCE [LARGE SCALE GENOMIC DNA]</scope>
    <source>
        <strain evidence="1">Lor287</strain>
    </source>
</reference>
<dbReference type="EMBL" id="JBBWWQ010000004">
    <property type="protein sequence ID" value="KAK8949235.1"/>
    <property type="molecule type" value="Genomic_DNA"/>
</dbReference>
<sequence>MSGSNSSSTMTRNNGLLFTGTELEHSDIAPPEMRENYYFCLLITNLNRCTTTQVLQSVFGSLPGFIHDSVDVDTKGEPVGTGEAIFTDEMTMSETAIKMENHIIDGIRLQFVR</sequence>
<dbReference type="Proteomes" id="UP001418222">
    <property type="component" value="Unassembled WGS sequence"/>
</dbReference>
<evidence type="ECO:0000313" key="2">
    <source>
        <dbReference type="Proteomes" id="UP001418222"/>
    </source>
</evidence>
<keyword evidence="2" id="KW-1185">Reference proteome</keyword>
<comment type="caution">
    <text evidence="1">The sequence shown here is derived from an EMBL/GenBank/DDBJ whole genome shotgun (WGS) entry which is preliminary data.</text>
</comment>
<protein>
    <recommendedName>
        <fullName evidence="3">RRM domain-containing protein</fullName>
    </recommendedName>
</protein>
<dbReference type="AlphaFoldDB" id="A0AAP0GBA0"/>
<organism evidence="1 2">
    <name type="scientific">Platanthera zijinensis</name>
    <dbReference type="NCBI Taxonomy" id="2320716"/>
    <lineage>
        <taxon>Eukaryota</taxon>
        <taxon>Viridiplantae</taxon>
        <taxon>Streptophyta</taxon>
        <taxon>Embryophyta</taxon>
        <taxon>Tracheophyta</taxon>
        <taxon>Spermatophyta</taxon>
        <taxon>Magnoliopsida</taxon>
        <taxon>Liliopsida</taxon>
        <taxon>Asparagales</taxon>
        <taxon>Orchidaceae</taxon>
        <taxon>Orchidoideae</taxon>
        <taxon>Orchideae</taxon>
        <taxon>Orchidinae</taxon>
        <taxon>Platanthera</taxon>
    </lineage>
</organism>
<accession>A0AAP0GBA0</accession>
<evidence type="ECO:0008006" key="3">
    <source>
        <dbReference type="Google" id="ProtNLM"/>
    </source>
</evidence>
<evidence type="ECO:0000313" key="1">
    <source>
        <dbReference type="EMBL" id="KAK8949235.1"/>
    </source>
</evidence>
<proteinExistence type="predicted"/>
<dbReference type="InterPro" id="IPR035979">
    <property type="entry name" value="RBD_domain_sf"/>
</dbReference>